<dbReference type="Proteomes" id="UP000272440">
    <property type="component" value="Unassembled WGS sequence"/>
</dbReference>
<dbReference type="InterPro" id="IPR027417">
    <property type="entry name" value="P-loop_NTPase"/>
</dbReference>
<dbReference type="InterPro" id="IPR011646">
    <property type="entry name" value="KAP_P-loop"/>
</dbReference>
<feature type="domain" description="KAP NTPase" evidence="1">
    <location>
        <begin position="14"/>
        <end position="77"/>
    </location>
</feature>
<evidence type="ECO:0000259" key="1">
    <source>
        <dbReference type="Pfam" id="PF07693"/>
    </source>
</evidence>
<protein>
    <recommendedName>
        <fullName evidence="1">KAP NTPase domain-containing protein</fullName>
    </recommendedName>
</protein>
<reference evidence="2 3" key="1">
    <citation type="journal article" date="2019" name="Antimicrob. Agents Chemother.">
        <title>Applying Rapid Whole Genome Sequencing to Predict Phenotypic Antimicrobial Susceptibility Testing Results Among Carbapenem-Resistant Klebsiella pneumoniae Clinical Isolates.</title>
        <authorList>
            <person name="Tamma P.D."/>
            <person name="Fan Y."/>
            <person name="Bergman Y."/>
            <person name="Pertea G."/>
            <person name="Kazmi A."/>
            <person name="Lewis S."/>
            <person name="Carroll K.C."/>
            <person name="Schatz M.C."/>
            <person name="Timp W."/>
            <person name="Simner P.J."/>
        </authorList>
    </citation>
    <scope>NUCLEOTIDE SEQUENCE [LARGE SCALE GENOMIC DNA]</scope>
    <source>
        <strain evidence="2 3">KLPN_33</strain>
    </source>
</reference>
<evidence type="ECO:0000313" key="3">
    <source>
        <dbReference type="Proteomes" id="UP000272440"/>
    </source>
</evidence>
<dbReference type="Gene3D" id="3.40.50.300">
    <property type="entry name" value="P-loop containing nucleotide triphosphate hydrolases"/>
    <property type="match status" value="1"/>
</dbReference>
<evidence type="ECO:0000313" key="2">
    <source>
        <dbReference type="EMBL" id="RRE44406.1"/>
    </source>
</evidence>
<dbReference type="AlphaFoldDB" id="A0A3P2EJA6"/>
<proteinExistence type="predicted"/>
<accession>A0A3P2EJA6</accession>
<dbReference type="EMBL" id="RCZY01000001">
    <property type="protein sequence ID" value="RRE44406.1"/>
    <property type="molecule type" value="Genomic_DNA"/>
</dbReference>
<organism evidence="2 3">
    <name type="scientific">Klebsiella pneumoniae</name>
    <dbReference type="NCBI Taxonomy" id="573"/>
    <lineage>
        <taxon>Bacteria</taxon>
        <taxon>Pseudomonadati</taxon>
        <taxon>Pseudomonadota</taxon>
        <taxon>Gammaproteobacteria</taxon>
        <taxon>Enterobacterales</taxon>
        <taxon>Enterobacteriaceae</taxon>
        <taxon>Klebsiella/Raoultella group</taxon>
        <taxon>Klebsiella</taxon>
        <taxon>Klebsiella pneumoniae complex</taxon>
    </lineage>
</organism>
<name>A0A3P2EJA6_KLEPN</name>
<dbReference type="Pfam" id="PF07693">
    <property type="entry name" value="KAP_NTPase"/>
    <property type="match status" value="1"/>
</dbReference>
<comment type="caution">
    <text evidence="2">The sequence shown here is derived from an EMBL/GenBank/DDBJ whole genome shotgun (WGS) entry which is preliminary data.</text>
</comment>
<sequence length="99" mass="11468">MIEGALSAFLLGAFIMSITKILDEFLASDDRVAVIKGEWGVGKTHFWNRYYEDKRNKREIEQIAYSYVSLFGLNSIGEIKKKLFPSTIPLNQNFIERIY</sequence>
<gene>
    <name evidence="2" type="ORF">EAO28_00550</name>
</gene>